<keyword evidence="9" id="KW-1185">Reference proteome</keyword>
<feature type="domain" description="Disease resistance N-terminal" evidence="7">
    <location>
        <begin position="8"/>
        <end position="98"/>
    </location>
</feature>
<keyword evidence="10" id="KW-1267">Proteomics identification</keyword>
<keyword evidence="5" id="KW-0611">Plant defense</keyword>
<reference evidence="8 9" key="2">
    <citation type="journal article" date="2013" name="Plant Cell Physiol.">
        <title>Rice Annotation Project Database (RAP-DB): an integrative and interactive database for rice genomics.</title>
        <authorList>
            <person name="Sakai H."/>
            <person name="Lee S.S."/>
            <person name="Tanaka T."/>
            <person name="Numa H."/>
            <person name="Kim J."/>
            <person name="Kawahara Y."/>
            <person name="Wakimoto H."/>
            <person name="Yang C.C."/>
            <person name="Iwamoto M."/>
            <person name="Abe T."/>
            <person name="Yamada Y."/>
            <person name="Muto A."/>
            <person name="Inokuchi H."/>
            <person name="Ikemura T."/>
            <person name="Matsumoto T."/>
            <person name="Sasaki T."/>
            <person name="Itoh T."/>
        </authorList>
    </citation>
    <scope>NUCLEOTIDE SEQUENCE [LARGE SCALE GENOMIC DNA]</scope>
    <source>
        <strain evidence="9">cv. Nipponbare</strain>
    </source>
</reference>
<gene>
    <name evidence="8" type="ordered locus">Os11g0228600</name>
    <name evidence="8" type="ORF">OSNPB_110228600</name>
</gene>
<evidence type="ECO:0000256" key="4">
    <source>
        <dbReference type="ARBA" id="ARBA00022741"/>
    </source>
</evidence>
<dbReference type="PaxDb" id="39947-A0A0P0Y0R7"/>
<dbReference type="STRING" id="39947.A0A0P0Y0R7"/>
<evidence type="ECO:0000259" key="7">
    <source>
        <dbReference type="Pfam" id="PF18052"/>
    </source>
</evidence>
<organism evidence="8 9">
    <name type="scientific">Oryza sativa subsp. japonica</name>
    <name type="common">Rice</name>
    <dbReference type="NCBI Taxonomy" id="39947"/>
    <lineage>
        <taxon>Eukaryota</taxon>
        <taxon>Viridiplantae</taxon>
        <taxon>Streptophyta</taxon>
        <taxon>Embryophyta</taxon>
        <taxon>Tracheophyta</taxon>
        <taxon>Spermatophyta</taxon>
        <taxon>Magnoliopsida</taxon>
        <taxon>Liliopsida</taxon>
        <taxon>Poales</taxon>
        <taxon>Poaceae</taxon>
        <taxon>BOP clade</taxon>
        <taxon>Oryzoideae</taxon>
        <taxon>Oryzeae</taxon>
        <taxon>Oryzinae</taxon>
        <taxon>Oryza</taxon>
        <taxon>Oryza sativa</taxon>
    </lineage>
</organism>
<dbReference type="eggNOG" id="KOG4658">
    <property type="taxonomic scope" value="Eukaryota"/>
</dbReference>
<protein>
    <submittedName>
        <fullName evidence="8">Os11g0228600 protein</fullName>
    </submittedName>
</protein>
<evidence type="ECO:0000256" key="5">
    <source>
        <dbReference type="ARBA" id="ARBA00022821"/>
    </source>
</evidence>
<dbReference type="EMBL" id="AP014967">
    <property type="protein sequence ID" value="BAT13311.1"/>
    <property type="molecule type" value="Genomic_DNA"/>
</dbReference>
<name>A0A0P0Y0R7_ORYSJ</name>
<dbReference type="Gramene" id="Os11t0228600-01">
    <property type="protein sequence ID" value="Os11t0228600-01"/>
    <property type="gene ID" value="Os11g0228600"/>
</dbReference>
<keyword evidence="6" id="KW-0175">Coiled coil</keyword>
<proteinExistence type="evidence at protein level"/>
<dbReference type="Proteomes" id="UP000059680">
    <property type="component" value="Chromosome 11"/>
</dbReference>
<evidence type="ECO:0007829" key="10">
    <source>
        <dbReference type="PeptideAtlas" id="A0A0P0Y0R7"/>
    </source>
</evidence>
<reference evidence="9" key="1">
    <citation type="journal article" date="2005" name="Nature">
        <title>The map-based sequence of the rice genome.</title>
        <authorList>
            <consortium name="International rice genome sequencing project (IRGSP)"/>
            <person name="Matsumoto T."/>
            <person name="Wu J."/>
            <person name="Kanamori H."/>
            <person name="Katayose Y."/>
            <person name="Fujisawa M."/>
            <person name="Namiki N."/>
            <person name="Mizuno H."/>
            <person name="Yamamoto K."/>
            <person name="Antonio B.A."/>
            <person name="Baba T."/>
            <person name="Sakata K."/>
            <person name="Nagamura Y."/>
            <person name="Aoki H."/>
            <person name="Arikawa K."/>
            <person name="Arita K."/>
            <person name="Bito T."/>
            <person name="Chiden Y."/>
            <person name="Fujitsuka N."/>
            <person name="Fukunaka R."/>
            <person name="Hamada M."/>
            <person name="Harada C."/>
            <person name="Hayashi A."/>
            <person name="Hijishita S."/>
            <person name="Honda M."/>
            <person name="Hosokawa S."/>
            <person name="Ichikawa Y."/>
            <person name="Idonuma A."/>
            <person name="Iijima M."/>
            <person name="Ikeda M."/>
            <person name="Ikeno M."/>
            <person name="Ito K."/>
            <person name="Ito S."/>
            <person name="Ito T."/>
            <person name="Ito Y."/>
            <person name="Ito Y."/>
            <person name="Iwabuchi A."/>
            <person name="Kamiya K."/>
            <person name="Karasawa W."/>
            <person name="Kurita K."/>
            <person name="Katagiri S."/>
            <person name="Kikuta A."/>
            <person name="Kobayashi H."/>
            <person name="Kobayashi N."/>
            <person name="Machita K."/>
            <person name="Maehara T."/>
            <person name="Masukawa M."/>
            <person name="Mizubayashi T."/>
            <person name="Mukai Y."/>
            <person name="Nagasaki H."/>
            <person name="Nagata Y."/>
            <person name="Naito S."/>
            <person name="Nakashima M."/>
            <person name="Nakama Y."/>
            <person name="Nakamichi Y."/>
            <person name="Nakamura M."/>
            <person name="Meguro A."/>
            <person name="Negishi M."/>
            <person name="Ohta I."/>
            <person name="Ohta T."/>
            <person name="Okamoto M."/>
            <person name="Ono N."/>
            <person name="Saji S."/>
            <person name="Sakaguchi M."/>
            <person name="Sakai K."/>
            <person name="Shibata M."/>
            <person name="Shimokawa T."/>
            <person name="Song J."/>
            <person name="Takazaki Y."/>
            <person name="Terasawa K."/>
            <person name="Tsugane M."/>
            <person name="Tsuji K."/>
            <person name="Ueda S."/>
            <person name="Waki K."/>
            <person name="Yamagata H."/>
            <person name="Yamamoto M."/>
            <person name="Yamamoto S."/>
            <person name="Yamane H."/>
            <person name="Yoshiki S."/>
            <person name="Yoshihara R."/>
            <person name="Yukawa K."/>
            <person name="Zhong H."/>
            <person name="Yano M."/>
            <person name="Yuan Q."/>
            <person name="Ouyang S."/>
            <person name="Liu J."/>
            <person name="Jones K.M."/>
            <person name="Gansberger K."/>
            <person name="Moffat K."/>
            <person name="Hill J."/>
            <person name="Bera J."/>
            <person name="Fadrosh D."/>
            <person name="Jin S."/>
            <person name="Johri S."/>
            <person name="Kim M."/>
            <person name="Overton L."/>
            <person name="Reardon M."/>
            <person name="Tsitrin T."/>
            <person name="Vuong H."/>
            <person name="Weaver B."/>
            <person name="Ciecko A."/>
            <person name="Tallon L."/>
            <person name="Jackson J."/>
            <person name="Pai G."/>
            <person name="Aken S.V."/>
            <person name="Utterback T."/>
            <person name="Reidmuller S."/>
            <person name="Feldblyum T."/>
            <person name="Hsiao J."/>
            <person name="Zismann V."/>
            <person name="Iobst S."/>
            <person name="de Vazeille A.R."/>
            <person name="Buell C.R."/>
            <person name="Ying K."/>
            <person name="Li Y."/>
            <person name="Lu T."/>
            <person name="Huang Y."/>
            <person name="Zhao Q."/>
            <person name="Feng Q."/>
            <person name="Zhang L."/>
            <person name="Zhu J."/>
            <person name="Weng Q."/>
            <person name="Mu J."/>
            <person name="Lu Y."/>
            <person name="Fan D."/>
            <person name="Liu Y."/>
            <person name="Guan J."/>
            <person name="Zhang Y."/>
            <person name="Yu S."/>
            <person name="Liu X."/>
            <person name="Zhang Y."/>
            <person name="Hong G."/>
            <person name="Han B."/>
            <person name="Choisne N."/>
            <person name="Demange N."/>
            <person name="Orjeda G."/>
            <person name="Samain S."/>
            <person name="Cattolico L."/>
            <person name="Pelletier E."/>
            <person name="Couloux A."/>
            <person name="Segurens B."/>
            <person name="Wincker P."/>
            <person name="D'Hont A."/>
            <person name="Scarpelli C."/>
            <person name="Weissenbach J."/>
            <person name="Salanoubat M."/>
            <person name="Quetier F."/>
            <person name="Yu Y."/>
            <person name="Kim H.R."/>
            <person name="Rambo T."/>
            <person name="Currie J."/>
            <person name="Collura K."/>
            <person name="Luo M."/>
            <person name="Yang T."/>
            <person name="Ammiraju J.S.S."/>
            <person name="Engler F."/>
            <person name="Soderlund C."/>
            <person name="Wing R.A."/>
            <person name="Palmer L.E."/>
            <person name="de la Bastide M."/>
            <person name="Spiegel L."/>
            <person name="Nascimento L."/>
            <person name="Zutavern T."/>
            <person name="O'Shaughnessy A."/>
            <person name="Dike S."/>
            <person name="Dedhia N."/>
            <person name="Preston R."/>
            <person name="Balija V."/>
            <person name="McCombie W.R."/>
            <person name="Chow T."/>
            <person name="Chen H."/>
            <person name="Chung M."/>
            <person name="Chen C."/>
            <person name="Shaw J."/>
            <person name="Wu H."/>
            <person name="Hsiao K."/>
            <person name="Chao Y."/>
            <person name="Chu M."/>
            <person name="Cheng C."/>
            <person name="Hour A."/>
            <person name="Lee P."/>
            <person name="Lin S."/>
            <person name="Lin Y."/>
            <person name="Liou J."/>
            <person name="Liu S."/>
            <person name="Hsing Y."/>
            <person name="Raghuvanshi S."/>
            <person name="Mohanty A."/>
            <person name="Bharti A.K."/>
            <person name="Gaur A."/>
            <person name="Gupta V."/>
            <person name="Kumar D."/>
            <person name="Ravi V."/>
            <person name="Vij S."/>
            <person name="Kapur A."/>
            <person name="Khurana P."/>
            <person name="Khurana P."/>
            <person name="Khurana J.P."/>
            <person name="Tyagi A.K."/>
            <person name="Gaikwad K."/>
            <person name="Singh A."/>
            <person name="Dalal V."/>
            <person name="Srivastava S."/>
            <person name="Dixit A."/>
            <person name="Pal A.K."/>
            <person name="Ghazi I.A."/>
            <person name="Yadav M."/>
            <person name="Pandit A."/>
            <person name="Bhargava A."/>
            <person name="Sureshbabu K."/>
            <person name="Batra K."/>
            <person name="Sharma T.R."/>
            <person name="Mohapatra T."/>
            <person name="Singh N.K."/>
            <person name="Messing J."/>
            <person name="Nelson A.B."/>
            <person name="Fuks G."/>
            <person name="Kavchok S."/>
            <person name="Keizer G."/>
            <person name="Linton E."/>
            <person name="Llaca V."/>
            <person name="Song R."/>
            <person name="Tanyolac B."/>
            <person name="Young S."/>
            <person name="Ho-Il K."/>
            <person name="Hahn J.H."/>
            <person name="Sangsakoo G."/>
            <person name="Vanavichit A."/>
            <person name="de Mattos Luiz.A.T."/>
            <person name="Zimmer P.D."/>
            <person name="Malone G."/>
            <person name="Dellagostin O."/>
            <person name="de Oliveira A.C."/>
            <person name="Bevan M."/>
            <person name="Bancroft I."/>
            <person name="Minx P."/>
            <person name="Cordum H."/>
            <person name="Wilson R."/>
            <person name="Cheng Z."/>
            <person name="Jin W."/>
            <person name="Jiang J."/>
            <person name="Leong S.A."/>
            <person name="Iwama H."/>
            <person name="Gojobori T."/>
            <person name="Itoh T."/>
            <person name="Niimura Y."/>
            <person name="Fujii Y."/>
            <person name="Habara T."/>
            <person name="Sakai H."/>
            <person name="Sato Y."/>
            <person name="Wilson G."/>
            <person name="Kumar K."/>
            <person name="McCouch S."/>
            <person name="Juretic N."/>
            <person name="Hoen D."/>
            <person name="Wright S."/>
            <person name="Bruskiewich R."/>
            <person name="Bureau T."/>
            <person name="Miyao A."/>
            <person name="Hirochika H."/>
            <person name="Nishikawa T."/>
            <person name="Kadowaki K."/>
            <person name="Sugiura M."/>
            <person name="Burr B."/>
            <person name="Sasaki T."/>
        </authorList>
    </citation>
    <scope>NUCLEOTIDE SEQUENCE [LARGE SCALE GENOMIC DNA]</scope>
    <source>
        <strain evidence="9">cv. Nipponbare</strain>
    </source>
</reference>
<comment type="similarity">
    <text evidence="1">Belongs to the disease resistance NB-LRR family.</text>
</comment>
<keyword evidence="2" id="KW-0433">Leucine-rich repeat</keyword>
<dbReference type="FunCoup" id="A0A0P0Y0R7">
    <property type="interactions" value="3"/>
</dbReference>
<evidence type="ECO:0000256" key="1">
    <source>
        <dbReference type="ARBA" id="ARBA00008894"/>
    </source>
</evidence>
<dbReference type="Pfam" id="PF18052">
    <property type="entry name" value="Rx_N"/>
    <property type="match status" value="1"/>
</dbReference>
<evidence type="ECO:0000256" key="3">
    <source>
        <dbReference type="ARBA" id="ARBA00022737"/>
    </source>
</evidence>
<dbReference type="InParanoid" id="A0A0P0Y0R7"/>
<feature type="coiled-coil region" evidence="6">
    <location>
        <begin position="25"/>
        <end position="55"/>
    </location>
</feature>
<sequence length="113" mass="13176">MAEAVLLALTKISDALADEITKELIVKLSEKVNNLKDLDEKIEQMRKQLTTMNNVILQMGMIYLTDEVVKGWIGEVRKVAYRVEDVMDKYLNYSMQMAEEWFLKKYFIKGSHP</sequence>
<keyword evidence="3" id="KW-0677">Repeat</keyword>
<dbReference type="GO" id="GO:0006952">
    <property type="term" value="P:defense response"/>
    <property type="evidence" value="ECO:0007669"/>
    <property type="project" value="UniProtKB-KW"/>
</dbReference>
<evidence type="ECO:0000256" key="2">
    <source>
        <dbReference type="ARBA" id="ARBA00022614"/>
    </source>
</evidence>
<evidence type="ECO:0000256" key="6">
    <source>
        <dbReference type="SAM" id="Coils"/>
    </source>
</evidence>
<dbReference type="Gene3D" id="1.20.5.4130">
    <property type="match status" value="1"/>
</dbReference>
<dbReference type="AlphaFoldDB" id="A0A0P0Y0R7"/>
<reference evidence="8 9" key="3">
    <citation type="journal article" date="2013" name="Rice">
        <title>Improvement of the Oryza sativa Nipponbare reference genome using next generation sequence and optical map data.</title>
        <authorList>
            <person name="Kawahara Y."/>
            <person name="de la Bastide M."/>
            <person name="Hamilton J.P."/>
            <person name="Kanamori H."/>
            <person name="McCombie W.R."/>
            <person name="Ouyang S."/>
            <person name="Schwartz D.C."/>
            <person name="Tanaka T."/>
            <person name="Wu J."/>
            <person name="Zhou S."/>
            <person name="Childs K.L."/>
            <person name="Davidson R.M."/>
            <person name="Lin H."/>
            <person name="Quesada-Ocampo L."/>
            <person name="Vaillancourt B."/>
            <person name="Sakai H."/>
            <person name="Lee S.S."/>
            <person name="Kim J."/>
            <person name="Numa H."/>
            <person name="Itoh T."/>
            <person name="Buell C.R."/>
            <person name="Matsumoto T."/>
        </authorList>
    </citation>
    <scope>NUCLEOTIDE SEQUENCE [LARGE SCALE GENOMIC DNA]</scope>
    <source>
        <strain evidence="9">cv. Nipponbare</strain>
    </source>
</reference>
<dbReference type="InterPro" id="IPR041118">
    <property type="entry name" value="Rx_N"/>
</dbReference>
<keyword evidence="4" id="KW-0547">Nucleotide-binding</keyword>
<evidence type="ECO:0000313" key="9">
    <source>
        <dbReference type="Proteomes" id="UP000059680"/>
    </source>
</evidence>
<dbReference type="GO" id="GO:0000166">
    <property type="term" value="F:nucleotide binding"/>
    <property type="evidence" value="ECO:0007669"/>
    <property type="project" value="UniProtKB-KW"/>
</dbReference>
<dbReference type="SMR" id="A0A0P0Y0R7"/>
<evidence type="ECO:0000313" key="8">
    <source>
        <dbReference type="EMBL" id="BAT13311.1"/>
    </source>
</evidence>
<accession>A0A0P0Y0R7</accession>